<proteinExistence type="predicted"/>
<dbReference type="AlphaFoldDB" id="A0A1E7F1N2"/>
<dbReference type="Proteomes" id="UP000095751">
    <property type="component" value="Unassembled WGS sequence"/>
</dbReference>
<evidence type="ECO:0000313" key="3">
    <source>
        <dbReference type="Proteomes" id="UP000095751"/>
    </source>
</evidence>
<dbReference type="EMBL" id="KV784366">
    <property type="protein sequence ID" value="OEU11975.1"/>
    <property type="molecule type" value="Genomic_DNA"/>
</dbReference>
<dbReference type="KEGG" id="fcy:FRACYDRAFT_245099"/>
<keyword evidence="3" id="KW-1185">Reference proteome</keyword>
<feature type="region of interest" description="Disordered" evidence="1">
    <location>
        <begin position="122"/>
        <end position="173"/>
    </location>
</feature>
<accession>A0A1E7F1N2</accession>
<protein>
    <submittedName>
        <fullName evidence="2">Uncharacterized protein</fullName>
    </submittedName>
</protein>
<gene>
    <name evidence="2" type="ORF">FRACYDRAFT_245099</name>
</gene>
<evidence type="ECO:0000313" key="2">
    <source>
        <dbReference type="EMBL" id="OEU11975.1"/>
    </source>
</evidence>
<dbReference type="OrthoDB" id="48736at2759"/>
<evidence type="ECO:0000256" key="1">
    <source>
        <dbReference type="SAM" id="MobiDB-lite"/>
    </source>
</evidence>
<sequence length="571" mass="63473">MMKLLGAKEISGCSNYNVRLYLGGLPSTSISSSSSTIINEEDSIRSWLKERLPNNVEIIDVEIKQGTNANNTYALVEWDSIKYESDSSPTSVISINDVIWELKNKPDNNNCDYNGCKITIQREQRRQNNDNTYNNKTKKKTTSKKNVMRRGATGRKTRGGKYNGGPSLTSKGWSKPSTAVAPIIVSSVVVPSASVESKKTVVVKKKKMEDIKSESKNDDPVLQSSTLDAASEQIASVVSNEFGKVVVSTTNNSRDDDAINTALASTAATTMVVSSMLLSSLAFGDVAETTTTEITKTTTKSTTANFFNPKGTANMTDLLSDFGNADPDWKKKIVNVTKTDHVADLVAQDKVDEDTAEVGKAPIHISIESFGYVHGVPSRRNQEKSGSPYTQPCPVIYIDDTITDPVPQYLAFHDGLRSGVIKRLMKHAVLNKKKNEDKYDNKYYDTDDDDDVQVDLTQYTNFHDYCKKYITEQLIWKTLLEAIEIGGHGYVSPITMNFQIGSELGRHRSVIAVEWIAVHLRSLLRKNITNSRIGTNCSVSVGTIHRDIKKKIPNKKYKEDEDDYYDKNDHV</sequence>
<name>A0A1E7F1N2_9STRA</name>
<dbReference type="InParanoid" id="A0A1E7F1N2"/>
<organism evidence="2 3">
    <name type="scientific">Fragilariopsis cylindrus CCMP1102</name>
    <dbReference type="NCBI Taxonomy" id="635003"/>
    <lineage>
        <taxon>Eukaryota</taxon>
        <taxon>Sar</taxon>
        <taxon>Stramenopiles</taxon>
        <taxon>Ochrophyta</taxon>
        <taxon>Bacillariophyta</taxon>
        <taxon>Bacillariophyceae</taxon>
        <taxon>Bacillariophycidae</taxon>
        <taxon>Bacillariales</taxon>
        <taxon>Bacillariaceae</taxon>
        <taxon>Fragilariopsis</taxon>
    </lineage>
</organism>
<feature type="compositionally biased region" description="Basic residues" evidence="1">
    <location>
        <begin position="136"/>
        <end position="159"/>
    </location>
</feature>
<reference evidence="2 3" key="1">
    <citation type="submission" date="2016-09" db="EMBL/GenBank/DDBJ databases">
        <title>Extensive genetic diversity and differential bi-allelic expression allows diatom success in the polar Southern Ocean.</title>
        <authorList>
            <consortium name="DOE Joint Genome Institute"/>
            <person name="Mock T."/>
            <person name="Otillar R.P."/>
            <person name="Strauss J."/>
            <person name="Dupont C."/>
            <person name="Frickenhaus S."/>
            <person name="Maumus F."/>
            <person name="Mcmullan M."/>
            <person name="Sanges R."/>
            <person name="Schmutz J."/>
            <person name="Toseland A."/>
            <person name="Valas R."/>
            <person name="Veluchamy A."/>
            <person name="Ward B.J."/>
            <person name="Allen A."/>
            <person name="Barry K."/>
            <person name="Falciatore A."/>
            <person name="Ferrante M."/>
            <person name="Fortunato A.E."/>
            <person name="Gloeckner G."/>
            <person name="Gruber A."/>
            <person name="Hipkin R."/>
            <person name="Janech M."/>
            <person name="Kroth P."/>
            <person name="Leese F."/>
            <person name="Lindquist E."/>
            <person name="Lyon B.R."/>
            <person name="Martin J."/>
            <person name="Mayer C."/>
            <person name="Parker M."/>
            <person name="Quesneville H."/>
            <person name="Raymond J."/>
            <person name="Uhlig C."/>
            <person name="Valentin K.U."/>
            <person name="Worden A.Z."/>
            <person name="Armbrust E.V."/>
            <person name="Bowler C."/>
            <person name="Green B."/>
            <person name="Moulton V."/>
            <person name="Van Oosterhout C."/>
            <person name="Grigoriev I."/>
        </authorList>
    </citation>
    <scope>NUCLEOTIDE SEQUENCE [LARGE SCALE GENOMIC DNA]</scope>
    <source>
        <strain evidence="2 3">CCMP1102</strain>
    </source>
</reference>